<protein>
    <submittedName>
        <fullName evidence="2">Phasin family protein</fullName>
    </submittedName>
</protein>
<dbReference type="Proteomes" id="UP001564408">
    <property type="component" value="Unassembled WGS sequence"/>
</dbReference>
<organism evidence="2 3">
    <name type="scientific">Thioalkalicoccus limnaeus</name>
    <dbReference type="NCBI Taxonomy" id="120681"/>
    <lineage>
        <taxon>Bacteria</taxon>
        <taxon>Pseudomonadati</taxon>
        <taxon>Pseudomonadota</taxon>
        <taxon>Gammaproteobacteria</taxon>
        <taxon>Chromatiales</taxon>
        <taxon>Chromatiaceae</taxon>
        <taxon>Thioalkalicoccus</taxon>
    </lineage>
</organism>
<reference evidence="2 3" key="1">
    <citation type="submission" date="2024-05" db="EMBL/GenBank/DDBJ databases">
        <title>Genome Sequence and Characterization of the New Strain Purple Sulfur Bacterium of Genus Thioalkalicoccus.</title>
        <authorList>
            <person name="Bryantseva I.A."/>
            <person name="Kyndt J.A."/>
            <person name="Imhoff J.F."/>
        </authorList>
    </citation>
    <scope>NUCLEOTIDE SEQUENCE [LARGE SCALE GENOMIC DNA]</scope>
    <source>
        <strain evidence="2 3">Um2</strain>
    </source>
</reference>
<proteinExistence type="predicted"/>
<feature type="domain" description="Phasin" evidence="1">
    <location>
        <begin position="9"/>
        <end position="105"/>
    </location>
</feature>
<evidence type="ECO:0000259" key="1">
    <source>
        <dbReference type="Pfam" id="PF09361"/>
    </source>
</evidence>
<dbReference type="Pfam" id="PF09361">
    <property type="entry name" value="Phasin_2"/>
    <property type="match status" value="1"/>
</dbReference>
<accession>A0ABV4BH36</accession>
<comment type="caution">
    <text evidence="2">The sequence shown here is derived from an EMBL/GenBank/DDBJ whole genome shotgun (WGS) entry which is preliminary data.</text>
</comment>
<sequence length="123" mass="14049">MTVNDSVKQMGDVATKNLERANAMVELNMRTWERLVGRQMEAVNLCLEQGLRMMKVATESKGYNDYLKGQTEIVKDVTEQMMAEAKVNMKLAGDLREDYRAWYERSLSDLSSDMRRSVSTSAV</sequence>
<dbReference type="EMBL" id="JBDKXB010000030">
    <property type="protein sequence ID" value="MEY6433847.1"/>
    <property type="molecule type" value="Genomic_DNA"/>
</dbReference>
<name>A0ABV4BH36_9GAMM</name>
<keyword evidence="3" id="KW-1185">Reference proteome</keyword>
<gene>
    <name evidence="2" type="ORF">ABC977_15695</name>
</gene>
<dbReference type="InterPro" id="IPR018968">
    <property type="entry name" value="Phasin"/>
</dbReference>
<evidence type="ECO:0000313" key="3">
    <source>
        <dbReference type="Proteomes" id="UP001564408"/>
    </source>
</evidence>
<evidence type="ECO:0000313" key="2">
    <source>
        <dbReference type="EMBL" id="MEY6433847.1"/>
    </source>
</evidence>
<dbReference type="RefSeq" id="WP_369668234.1">
    <property type="nucleotide sequence ID" value="NZ_JBDKXB010000030.1"/>
</dbReference>